<evidence type="ECO:0000313" key="3">
    <source>
        <dbReference type="EMBL" id="MBH9552617.1"/>
    </source>
</evidence>
<evidence type="ECO:0000256" key="2">
    <source>
        <dbReference type="ARBA" id="ARBA00008520"/>
    </source>
</evidence>
<accession>A0A931ND18</accession>
<dbReference type="EMBL" id="JAEDAL010000002">
    <property type="protein sequence ID" value="MBH9552617.1"/>
    <property type="molecule type" value="Genomic_DNA"/>
</dbReference>
<evidence type="ECO:0000256" key="1">
    <source>
        <dbReference type="ARBA" id="ARBA00004418"/>
    </source>
</evidence>
<dbReference type="Proteomes" id="UP000620139">
    <property type="component" value="Unassembled WGS sequence"/>
</dbReference>
<name>A0A931ND18_9BURK</name>
<keyword evidence="4" id="KW-1185">Reference proteome</keyword>
<sequence>MQLSPHLDSYVRGLIERYEAQHPGQRVQWRDLPWSEMERKVLTAIAAGQAPDVVNLNPQFAAKLAEFGALADPEAHLPPAVVQSYLPAAWAGNRLAGKSFALPWYLTTNLTLVHRGLLQKAGVTEVPRSPAELLAVAPKFAAHGMHAYFPALDGAHPLETLVSFGTPLLDAKGCPGFVNEKGAAAFDFYRELYQRRYVPRNVVTEGHRKAVELFVAGELAMVSTGMQFLRFIKTSNAALYEQIDLAPPLAGAGVAPNLALMNLAVPTASRQRAAAFEFAAFVSNAENQLRFAQTVPVLPSTRASYDDPFLSTTPASTELSDRARALSAATALRGAVLVPPMRAYSKLRNAYTLQLQAQMLGRQSPQAALQAAGRQWAALLGCAAP</sequence>
<dbReference type="Gene3D" id="3.40.190.10">
    <property type="entry name" value="Periplasmic binding protein-like II"/>
    <property type="match status" value="2"/>
</dbReference>
<dbReference type="Pfam" id="PF01547">
    <property type="entry name" value="SBP_bac_1"/>
    <property type="match status" value="1"/>
</dbReference>
<dbReference type="SUPFAM" id="SSF53850">
    <property type="entry name" value="Periplasmic binding protein-like II"/>
    <property type="match status" value="1"/>
</dbReference>
<dbReference type="InterPro" id="IPR006059">
    <property type="entry name" value="SBP"/>
</dbReference>
<protein>
    <submittedName>
        <fullName evidence="3">Extracellular solute-binding protein</fullName>
    </submittedName>
</protein>
<dbReference type="PANTHER" id="PTHR43649:SF12">
    <property type="entry name" value="DIACETYLCHITOBIOSE BINDING PROTEIN DASA"/>
    <property type="match status" value="1"/>
</dbReference>
<comment type="similarity">
    <text evidence="2">Belongs to the bacterial solute-binding protein 1 family.</text>
</comment>
<reference evidence="3" key="1">
    <citation type="submission" date="2020-12" db="EMBL/GenBank/DDBJ databases">
        <title>The genome sequence of Inhella sp. 4Y17.</title>
        <authorList>
            <person name="Liu Y."/>
        </authorList>
    </citation>
    <scope>NUCLEOTIDE SEQUENCE</scope>
    <source>
        <strain evidence="3">4Y10</strain>
    </source>
</reference>
<proteinExistence type="inferred from homology"/>
<comment type="caution">
    <text evidence="3">The sequence shown here is derived from an EMBL/GenBank/DDBJ whole genome shotgun (WGS) entry which is preliminary data.</text>
</comment>
<dbReference type="AlphaFoldDB" id="A0A931ND18"/>
<dbReference type="GO" id="GO:0042597">
    <property type="term" value="C:periplasmic space"/>
    <property type="evidence" value="ECO:0007669"/>
    <property type="project" value="UniProtKB-SubCell"/>
</dbReference>
<dbReference type="PANTHER" id="PTHR43649">
    <property type="entry name" value="ARABINOSE-BINDING PROTEIN-RELATED"/>
    <property type="match status" value="1"/>
</dbReference>
<evidence type="ECO:0000313" key="4">
    <source>
        <dbReference type="Proteomes" id="UP000620139"/>
    </source>
</evidence>
<dbReference type="InterPro" id="IPR050490">
    <property type="entry name" value="Bact_solute-bd_prot1"/>
</dbReference>
<dbReference type="RefSeq" id="WP_198100214.1">
    <property type="nucleotide sequence ID" value="NZ_JAEDAL010000002.1"/>
</dbReference>
<comment type="subcellular location">
    <subcellularLocation>
        <location evidence="1">Periplasm</location>
    </subcellularLocation>
</comment>
<organism evidence="3 4">
    <name type="scientific">Inhella gelatinilytica</name>
    <dbReference type="NCBI Taxonomy" id="2795030"/>
    <lineage>
        <taxon>Bacteria</taxon>
        <taxon>Pseudomonadati</taxon>
        <taxon>Pseudomonadota</taxon>
        <taxon>Betaproteobacteria</taxon>
        <taxon>Burkholderiales</taxon>
        <taxon>Sphaerotilaceae</taxon>
        <taxon>Inhella</taxon>
    </lineage>
</organism>
<gene>
    <name evidence="3" type="ORF">I7X43_07100</name>
</gene>